<name>A0ABQ9G0C9_9NEOP</name>
<dbReference type="EMBL" id="JARBHB010000017">
    <property type="protein sequence ID" value="KAJ8865944.1"/>
    <property type="molecule type" value="Genomic_DNA"/>
</dbReference>
<keyword evidence="1" id="KW-0175">Coiled coil</keyword>
<evidence type="ECO:0000313" key="3">
    <source>
        <dbReference type="Proteomes" id="UP001159363"/>
    </source>
</evidence>
<accession>A0ABQ9G0C9</accession>
<dbReference type="Proteomes" id="UP001159363">
    <property type="component" value="Chromosome 16"/>
</dbReference>
<proteinExistence type="predicted"/>
<organism evidence="2 3">
    <name type="scientific">Dryococelus australis</name>
    <dbReference type="NCBI Taxonomy" id="614101"/>
    <lineage>
        <taxon>Eukaryota</taxon>
        <taxon>Metazoa</taxon>
        <taxon>Ecdysozoa</taxon>
        <taxon>Arthropoda</taxon>
        <taxon>Hexapoda</taxon>
        <taxon>Insecta</taxon>
        <taxon>Pterygota</taxon>
        <taxon>Neoptera</taxon>
        <taxon>Polyneoptera</taxon>
        <taxon>Phasmatodea</taxon>
        <taxon>Verophasmatodea</taxon>
        <taxon>Anareolatae</taxon>
        <taxon>Phasmatidae</taxon>
        <taxon>Eurycanthinae</taxon>
        <taxon>Dryococelus</taxon>
    </lineage>
</organism>
<gene>
    <name evidence="2" type="ORF">PR048_033467</name>
</gene>
<comment type="caution">
    <text evidence="2">The sequence shown here is derived from an EMBL/GenBank/DDBJ whole genome shotgun (WGS) entry which is preliminary data.</text>
</comment>
<reference evidence="2 3" key="1">
    <citation type="submission" date="2023-02" db="EMBL/GenBank/DDBJ databases">
        <title>LHISI_Scaffold_Assembly.</title>
        <authorList>
            <person name="Stuart O.P."/>
            <person name="Cleave R."/>
            <person name="Magrath M.J.L."/>
            <person name="Mikheyev A.S."/>
        </authorList>
    </citation>
    <scope>NUCLEOTIDE SEQUENCE [LARGE SCALE GENOMIC DNA]</scope>
    <source>
        <strain evidence="2">Daus_M_001</strain>
        <tissue evidence="2">Leg muscle</tissue>
    </source>
</reference>
<protein>
    <submittedName>
        <fullName evidence="2">Uncharacterized protein</fullName>
    </submittedName>
</protein>
<keyword evidence="3" id="KW-1185">Reference proteome</keyword>
<evidence type="ECO:0000256" key="1">
    <source>
        <dbReference type="SAM" id="Coils"/>
    </source>
</evidence>
<evidence type="ECO:0000313" key="2">
    <source>
        <dbReference type="EMBL" id="KAJ8865944.1"/>
    </source>
</evidence>
<feature type="coiled-coil region" evidence="1">
    <location>
        <begin position="54"/>
        <end position="116"/>
    </location>
</feature>
<sequence length="208" mass="24782">MVPYSLFEHIREDKYELLHADKQSKWFCKFCNAHRDGQNKGDEKVARQSILNRLTSLVEEIWKLRHENKELKNSIIFTQAQMDAKQNDFENVLTEVRNLRHDVDELKHENKDLKQYSKINNLELRGISYTKDENPTNIVTILQQEYITKPTSQVLQQGLEEQLAQHKYQAHNLVCRNWGRRTFQVNILLTQQNRFLLMEAKDLKQLGF</sequence>